<dbReference type="AlphaFoldDB" id="C0C675"/>
<dbReference type="HOGENOM" id="CLU_212570_0_0_9"/>
<protein>
    <submittedName>
        <fullName evidence="1">Uncharacterized protein</fullName>
    </submittedName>
</protein>
<dbReference type="EMBL" id="ABYI02000042">
    <property type="protein sequence ID" value="EEG72210.1"/>
    <property type="molecule type" value="Genomic_DNA"/>
</dbReference>
<accession>C0C675</accession>
<comment type="caution">
    <text evidence="1">The sequence shown here is derived from an EMBL/GenBank/DDBJ whole genome shotgun (WGS) entry which is preliminary data.</text>
</comment>
<reference evidence="1" key="1">
    <citation type="submission" date="2009-02" db="EMBL/GenBank/DDBJ databases">
        <authorList>
            <person name="Fulton L."/>
            <person name="Clifton S."/>
            <person name="Fulton B."/>
            <person name="Xu J."/>
            <person name="Minx P."/>
            <person name="Pepin K.H."/>
            <person name="Johnson M."/>
            <person name="Bhonagiri V."/>
            <person name="Nash W.E."/>
            <person name="Mardis E.R."/>
            <person name="Wilson R.K."/>
        </authorList>
    </citation>
    <scope>NUCLEOTIDE SEQUENCE [LARGE SCALE GENOMIC DNA]</scope>
    <source>
        <strain evidence="1">DSM 15053</strain>
    </source>
</reference>
<dbReference type="Proteomes" id="UP000004893">
    <property type="component" value="Unassembled WGS sequence"/>
</dbReference>
<evidence type="ECO:0000313" key="1">
    <source>
        <dbReference type="EMBL" id="EEG72210.1"/>
    </source>
</evidence>
<name>C0C675_9FIRM</name>
<keyword evidence="2" id="KW-1185">Reference proteome</keyword>
<dbReference type="STRING" id="553973.CLOHYLEM_07612"/>
<reference evidence="1" key="2">
    <citation type="submission" date="2013-06" db="EMBL/GenBank/DDBJ databases">
        <title>Draft genome sequence of Clostridium hylemonae (DSM 15053).</title>
        <authorList>
            <person name="Sudarsanam P."/>
            <person name="Ley R."/>
            <person name="Guruge J."/>
            <person name="Turnbaugh P.J."/>
            <person name="Mahowald M."/>
            <person name="Liep D."/>
            <person name="Gordon J."/>
        </authorList>
    </citation>
    <scope>NUCLEOTIDE SEQUENCE</scope>
    <source>
        <strain evidence="1">DSM 15053</strain>
    </source>
</reference>
<sequence length="65" mass="7491">MNYSMAAKGVMIMTEELIKEVKHIQRCLAAKDMRGDEWEEKQEIINKLEAVSDYLKDALGKGIEF</sequence>
<gene>
    <name evidence="1" type="ORF">CLOHYLEM_07612</name>
</gene>
<organism evidence="1 2">
    <name type="scientific">[Clostridium] hylemonae DSM 15053</name>
    <dbReference type="NCBI Taxonomy" id="553973"/>
    <lineage>
        <taxon>Bacteria</taxon>
        <taxon>Bacillati</taxon>
        <taxon>Bacillota</taxon>
        <taxon>Clostridia</taxon>
        <taxon>Lachnospirales</taxon>
        <taxon>Lachnospiraceae</taxon>
    </lineage>
</organism>
<dbReference type="eggNOG" id="ENOG50348QK">
    <property type="taxonomic scope" value="Bacteria"/>
</dbReference>
<evidence type="ECO:0000313" key="2">
    <source>
        <dbReference type="Proteomes" id="UP000004893"/>
    </source>
</evidence>
<proteinExistence type="predicted"/>